<evidence type="ECO:0000256" key="2">
    <source>
        <dbReference type="SAM" id="MobiDB-lite"/>
    </source>
</evidence>
<gene>
    <name evidence="3" type="ORF">RND71_028487</name>
</gene>
<evidence type="ECO:0000313" key="4">
    <source>
        <dbReference type="Proteomes" id="UP001291623"/>
    </source>
</evidence>
<organism evidence="3 4">
    <name type="scientific">Anisodus tanguticus</name>
    <dbReference type="NCBI Taxonomy" id="243964"/>
    <lineage>
        <taxon>Eukaryota</taxon>
        <taxon>Viridiplantae</taxon>
        <taxon>Streptophyta</taxon>
        <taxon>Embryophyta</taxon>
        <taxon>Tracheophyta</taxon>
        <taxon>Spermatophyta</taxon>
        <taxon>Magnoliopsida</taxon>
        <taxon>eudicotyledons</taxon>
        <taxon>Gunneridae</taxon>
        <taxon>Pentapetalae</taxon>
        <taxon>asterids</taxon>
        <taxon>lamiids</taxon>
        <taxon>Solanales</taxon>
        <taxon>Solanaceae</taxon>
        <taxon>Solanoideae</taxon>
        <taxon>Hyoscyameae</taxon>
        <taxon>Anisodus</taxon>
    </lineage>
</organism>
<feature type="coiled-coil region" evidence="1">
    <location>
        <begin position="346"/>
        <end position="394"/>
    </location>
</feature>
<dbReference type="Proteomes" id="UP001291623">
    <property type="component" value="Unassembled WGS sequence"/>
</dbReference>
<proteinExistence type="predicted"/>
<feature type="region of interest" description="Disordered" evidence="2">
    <location>
        <begin position="39"/>
        <end position="72"/>
    </location>
</feature>
<sequence length="507" mass="55170">MKEGSALNQETCGLVTDHKFTNLRRRQNHGRQYSSSLFSFSNFNPTTPSPEPSSTITSISEKPSDSTPLYFGSPVPEVQLPDTATASPSPVGASFVSTAASTTDDTATMPLYSNASSSTLISASSVPITTPLTVSLSSSTPSSSVSAITTTVPATSASATEFATVPDSCSPEQDEVAAILARQCEKFLSCRAARKAQGREENERHAWVFGAAGFETTSSNKPVSDAAHIPASTAEQKYGDSKPCSSLPMIAAPLTSNPSAPLDSKSGSSLLTRLQPAEEEEPYFPPIDLLDSTIDMWVRVVGNKKTDQEVTEEGIHHFYEGINYFYLLSERLQVASDKYNEAVKASDDLEKMNVSLKDKLVEASRKLEDSKKEKERLEHEFAGADNKITTLTGEKESLLKVQMIFHQKIFELTRELKEAGPAAIQKYKSSSLYRQELMEYAAPYMGKGVKLAIEKIKAKDPTFDPEMYGLEMYILPPEADDQEFSSEEQSDGSANQEPDEVRPSGPA</sequence>
<dbReference type="AlphaFoldDB" id="A0AAE1RKT8"/>
<evidence type="ECO:0000313" key="3">
    <source>
        <dbReference type="EMBL" id="KAK4352969.1"/>
    </source>
</evidence>
<keyword evidence="4" id="KW-1185">Reference proteome</keyword>
<dbReference type="EMBL" id="JAVYJV010000015">
    <property type="protein sequence ID" value="KAK4352969.1"/>
    <property type="molecule type" value="Genomic_DNA"/>
</dbReference>
<reference evidence="3" key="1">
    <citation type="submission" date="2023-12" db="EMBL/GenBank/DDBJ databases">
        <title>Genome assembly of Anisodus tanguticus.</title>
        <authorList>
            <person name="Wang Y.-J."/>
        </authorList>
    </citation>
    <scope>NUCLEOTIDE SEQUENCE</scope>
    <source>
        <strain evidence="3">KB-2021</strain>
        <tissue evidence="3">Leaf</tissue>
    </source>
</reference>
<protein>
    <submittedName>
        <fullName evidence="3">Uncharacterized protein</fullName>
    </submittedName>
</protein>
<keyword evidence="1" id="KW-0175">Coiled coil</keyword>
<evidence type="ECO:0000256" key="1">
    <source>
        <dbReference type="SAM" id="Coils"/>
    </source>
</evidence>
<feature type="compositionally biased region" description="Acidic residues" evidence="2">
    <location>
        <begin position="478"/>
        <end position="490"/>
    </location>
</feature>
<accession>A0AAE1RKT8</accession>
<name>A0AAE1RKT8_9SOLA</name>
<feature type="compositionally biased region" description="Low complexity" evidence="2">
    <location>
        <begin position="39"/>
        <end position="61"/>
    </location>
</feature>
<comment type="caution">
    <text evidence="3">The sequence shown here is derived from an EMBL/GenBank/DDBJ whole genome shotgun (WGS) entry which is preliminary data.</text>
</comment>
<feature type="region of interest" description="Disordered" evidence="2">
    <location>
        <begin position="474"/>
        <end position="507"/>
    </location>
</feature>